<keyword evidence="9 15" id="KW-0233">DNA recombination</keyword>
<sequence>MWALKREIFEVLTSSPASQSEKVEKPVRKKRAPIKERLEKIGLSREWDFVLHLPLRYEDKTQITSIADAQPEQTVLIEGVVTDSHEQVFAKRFEAVVEDETGSIQVKFFKYFPSVKDTFKPGNKILLFGKVKSAWKGDGLEIIHPKSKISRPTRELDKSLTPVYPAGEGITQPWLRKRIQTALLNVDIIDLLNAEELRELNLPPLRKAIESIHYPAPDANLEELQMKTSPGWKRLKFDELLAQQIMLTLSRKRREALKAPEIVPPEDKERSLTGKLYRSLPFKLTKAQVKVWKEIVKSMKGPIPMNRLVQGDVGSGKTIIAAMSAALTIDNGYQAALMAPTEILAEQHFKKILEWLKPFDVKVVWLTGKLKAKEKREALERIASDADIVVGTHALIQDAVQYKNLGLAIVDEQHRFGVEQRLALRALGASGLMPHLLMLSATPIPRTLAMSYLSDIDISVIDELPPGRTPINTKTFKLERKQEIIESVRQELRNGRQAYWVCPLIEESEKLDLTAATISFEELKQSLTEFKVELLHGKMTSEEKNEIMERFKSGKTSLLVSTTVIEVGVDVPNATIMVIEHSERFGLSQLHQLRGRVGRGSKASYCIALFGDKLSQEGKQRLKIFRETTDGFVIAKKDLELRGPGEFLGSRQSGVPLLRFANFDQDSELVDKAKELAIKWISSNDARAETHASRWFESKEKYLEA</sequence>
<proteinExistence type="inferred from homology"/>
<dbReference type="CDD" id="cd04488">
    <property type="entry name" value="RecG_wedge_OBF"/>
    <property type="match status" value="1"/>
</dbReference>
<evidence type="ECO:0000313" key="19">
    <source>
        <dbReference type="Proteomes" id="UP000214610"/>
    </source>
</evidence>
<dbReference type="InterPro" id="IPR011545">
    <property type="entry name" value="DEAD/DEAH_box_helicase_dom"/>
</dbReference>
<comment type="caution">
    <text evidence="18">The sequence shown here is derived from an EMBL/GenBank/DDBJ whole genome shotgun (WGS) entry which is preliminary data.</text>
</comment>
<comment type="catalytic activity">
    <reaction evidence="14 15">
        <text>ATP + H2O = ADP + phosphate + H(+)</text>
        <dbReference type="Rhea" id="RHEA:13065"/>
        <dbReference type="ChEBI" id="CHEBI:15377"/>
        <dbReference type="ChEBI" id="CHEBI:15378"/>
        <dbReference type="ChEBI" id="CHEBI:30616"/>
        <dbReference type="ChEBI" id="CHEBI:43474"/>
        <dbReference type="ChEBI" id="CHEBI:456216"/>
        <dbReference type="EC" id="5.6.2.4"/>
    </reaction>
</comment>
<comment type="function">
    <text evidence="15">Plays a critical role in recombination and DNA repair. Helps process Holliday junction intermediates to mature products by catalyzing branch migration. Has replication fork regression activity, unwinds stalled or blocked replication forks to make a HJ that can be resolved. Has a DNA unwinding activity characteristic of a DNA helicase with 3'-5' polarity.</text>
</comment>
<evidence type="ECO:0000259" key="16">
    <source>
        <dbReference type="PROSITE" id="PS51192"/>
    </source>
</evidence>
<dbReference type="InterPro" id="IPR001650">
    <property type="entry name" value="Helicase_C-like"/>
</dbReference>
<dbReference type="CDD" id="cd17992">
    <property type="entry name" value="DEXHc_RecG"/>
    <property type="match status" value="1"/>
</dbReference>
<dbReference type="Pfam" id="PF00270">
    <property type="entry name" value="DEAD"/>
    <property type="match status" value="1"/>
</dbReference>
<dbReference type="InterPro" id="IPR027417">
    <property type="entry name" value="P-loop_NTPase"/>
</dbReference>
<dbReference type="NCBIfam" id="TIGR00643">
    <property type="entry name" value="recG"/>
    <property type="match status" value="1"/>
</dbReference>
<dbReference type="PROSITE" id="PS51194">
    <property type="entry name" value="HELICASE_CTER"/>
    <property type="match status" value="1"/>
</dbReference>
<keyword evidence="3 15" id="KW-0547">Nucleotide-binding</keyword>
<keyword evidence="8" id="KW-0238">DNA-binding</keyword>
<feature type="domain" description="Helicase C-terminal" evidence="17">
    <location>
        <begin position="494"/>
        <end position="640"/>
    </location>
</feature>
<dbReference type="GO" id="GO:0016887">
    <property type="term" value="F:ATP hydrolysis activity"/>
    <property type="evidence" value="ECO:0007669"/>
    <property type="project" value="RHEA"/>
</dbReference>
<evidence type="ECO:0000256" key="7">
    <source>
        <dbReference type="ARBA" id="ARBA00022840"/>
    </source>
</evidence>
<dbReference type="CDD" id="cd18811">
    <property type="entry name" value="SF2_C_RecG"/>
    <property type="match status" value="1"/>
</dbReference>
<dbReference type="InterPro" id="IPR012340">
    <property type="entry name" value="NA-bd_OB-fold"/>
</dbReference>
<dbReference type="SUPFAM" id="SSF50249">
    <property type="entry name" value="Nucleic acid-binding proteins"/>
    <property type="match status" value="1"/>
</dbReference>
<dbReference type="PANTHER" id="PTHR47964">
    <property type="entry name" value="ATP-DEPENDENT DNA HELICASE HOMOLOG RECG, CHLOROPLASTIC"/>
    <property type="match status" value="1"/>
</dbReference>
<gene>
    <name evidence="18" type="ORF">ADH67_11605</name>
</gene>
<dbReference type="NCBIfam" id="NF008165">
    <property type="entry name" value="PRK10917.1-3"/>
    <property type="match status" value="1"/>
</dbReference>
<keyword evidence="7 15" id="KW-0067">ATP-binding</keyword>
<feature type="domain" description="Helicase ATP-binding" evidence="16">
    <location>
        <begin position="298"/>
        <end position="461"/>
    </location>
</feature>
<name>A0A227KB06_9BURK</name>
<accession>A0A227KB06</accession>
<protein>
    <recommendedName>
        <fullName evidence="2 15">ATP-dependent DNA helicase RecG</fullName>
        <ecNumber evidence="13 15">5.6.2.4</ecNumber>
    </recommendedName>
</protein>
<evidence type="ECO:0000256" key="4">
    <source>
        <dbReference type="ARBA" id="ARBA00022763"/>
    </source>
</evidence>
<dbReference type="PROSITE" id="PS51192">
    <property type="entry name" value="HELICASE_ATP_BIND_1"/>
    <property type="match status" value="1"/>
</dbReference>
<evidence type="ECO:0000256" key="2">
    <source>
        <dbReference type="ARBA" id="ARBA00017846"/>
    </source>
</evidence>
<evidence type="ECO:0000259" key="17">
    <source>
        <dbReference type="PROSITE" id="PS51194"/>
    </source>
</evidence>
<evidence type="ECO:0000313" key="18">
    <source>
        <dbReference type="EMBL" id="OXE44571.1"/>
    </source>
</evidence>
<dbReference type="GO" id="GO:0005524">
    <property type="term" value="F:ATP binding"/>
    <property type="evidence" value="ECO:0007669"/>
    <property type="project" value="UniProtKB-KW"/>
</dbReference>
<evidence type="ECO:0000256" key="8">
    <source>
        <dbReference type="ARBA" id="ARBA00023125"/>
    </source>
</evidence>
<evidence type="ECO:0000256" key="14">
    <source>
        <dbReference type="ARBA" id="ARBA00048988"/>
    </source>
</evidence>
<dbReference type="InterPro" id="IPR047112">
    <property type="entry name" value="RecG/Mfd"/>
</dbReference>
<dbReference type="InterPro" id="IPR045562">
    <property type="entry name" value="RecG_dom3_C"/>
</dbReference>
<evidence type="ECO:0000256" key="1">
    <source>
        <dbReference type="ARBA" id="ARBA00007504"/>
    </source>
</evidence>
<dbReference type="PANTHER" id="PTHR47964:SF1">
    <property type="entry name" value="ATP-DEPENDENT DNA HELICASE HOMOLOG RECG, CHLOROPLASTIC"/>
    <property type="match status" value="1"/>
</dbReference>
<dbReference type="InterPro" id="IPR033454">
    <property type="entry name" value="RecG_wedge"/>
</dbReference>
<dbReference type="AlphaFoldDB" id="A0A227KB06"/>
<dbReference type="FunFam" id="3.40.50.300:FF:000391">
    <property type="entry name" value="ATP-dependent DNA helicase RecG"/>
    <property type="match status" value="1"/>
</dbReference>
<keyword evidence="5 15" id="KW-0378">Hydrolase</keyword>
<dbReference type="SMART" id="SM00487">
    <property type="entry name" value="DEXDc"/>
    <property type="match status" value="1"/>
</dbReference>
<organism evidence="18 19">
    <name type="scientific">Turicimonas muris</name>
    <dbReference type="NCBI Taxonomy" id="1796652"/>
    <lineage>
        <taxon>Bacteria</taxon>
        <taxon>Pseudomonadati</taxon>
        <taxon>Pseudomonadota</taxon>
        <taxon>Betaproteobacteria</taxon>
        <taxon>Burkholderiales</taxon>
        <taxon>Sutterellaceae</taxon>
        <taxon>Turicimonas</taxon>
    </lineage>
</organism>
<dbReference type="SUPFAM" id="SSF52540">
    <property type="entry name" value="P-loop containing nucleoside triphosphate hydrolases"/>
    <property type="match status" value="1"/>
</dbReference>
<evidence type="ECO:0000256" key="15">
    <source>
        <dbReference type="RuleBase" id="RU363016"/>
    </source>
</evidence>
<dbReference type="Pfam" id="PF19833">
    <property type="entry name" value="RecG_dom3_C"/>
    <property type="match status" value="1"/>
</dbReference>
<evidence type="ECO:0000256" key="3">
    <source>
        <dbReference type="ARBA" id="ARBA00022741"/>
    </source>
</evidence>
<keyword evidence="11" id="KW-0413">Isomerase</keyword>
<dbReference type="RefSeq" id="WP_089275761.1">
    <property type="nucleotide sequence ID" value="NZ_CAQNZK010000038.1"/>
</dbReference>
<evidence type="ECO:0000256" key="5">
    <source>
        <dbReference type="ARBA" id="ARBA00022801"/>
    </source>
</evidence>
<reference evidence="19" key="1">
    <citation type="submission" date="2017-05" db="EMBL/GenBank/DDBJ databases">
        <title>Improved OligoMM genomes.</title>
        <authorList>
            <person name="Garzetti D."/>
        </authorList>
    </citation>
    <scope>NUCLEOTIDE SEQUENCE [LARGE SCALE GENOMIC DNA]</scope>
    <source>
        <strain evidence="19">YL45</strain>
    </source>
</reference>
<dbReference type="NCBIfam" id="NF008166">
    <property type="entry name" value="PRK10917.1-4"/>
    <property type="match status" value="1"/>
</dbReference>
<dbReference type="Proteomes" id="UP000214610">
    <property type="component" value="Unassembled WGS sequence"/>
</dbReference>
<dbReference type="Gene3D" id="2.40.50.140">
    <property type="entry name" value="Nucleic acid-binding proteins"/>
    <property type="match status" value="1"/>
</dbReference>
<comment type="catalytic activity">
    <reaction evidence="12 15">
        <text>Couples ATP hydrolysis with the unwinding of duplex DNA by translocating in the 3'-5' direction.</text>
        <dbReference type="EC" id="5.6.2.4"/>
    </reaction>
</comment>
<keyword evidence="6 15" id="KW-0347">Helicase</keyword>
<dbReference type="SMART" id="SM00490">
    <property type="entry name" value="HELICc"/>
    <property type="match status" value="1"/>
</dbReference>
<evidence type="ECO:0000256" key="12">
    <source>
        <dbReference type="ARBA" id="ARBA00034617"/>
    </source>
</evidence>
<dbReference type="NCBIfam" id="NF008163">
    <property type="entry name" value="PRK10917.1-1"/>
    <property type="match status" value="1"/>
</dbReference>
<keyword evidence="10 15" id="KW-0234">DNA repair</keyword>
<dbReference type="Pfam" id="PF00271">
    <property type="entry name" value="Helicase_C"/>
    <property type="match status" value="1"/>
</dbReference>
<dbReference type="GO" id="GO:0003677">
    <property type="term" value="F:DNA binding"/>
    <property type="evidence" value="ECO:0007669"/>
    <property type="project" value="UniProtKB-KW"/>
</dbReference>
<dbReference type="Pfam" id="PF17191">
    <property type="entry name" value="RecG_wedge"/>
    <property type="match status" value="1"/>
</dbReference>
<evidence type="ECO:0000256" key="11">
    <source>
        <dbReference type="ARBA" id="ARBA00023235"/>
    </source>
</evidence>
<evidence type="ECO:0000256" key="9">
    <source>
        <dbReference type="ARBA" id="ARBA00023172"/>
    </source>
</evidence>
<dbReference type="InterPro" id="IPR014001">
    <property type="entry name" value="Helicase_ATP-bd"/>
</dbReference>
<dbReference type="InterPro" id="IPR004609">
    <property type="entry name" value="ATP-dep_DNA_helicase_RecG"/>
</dbReference>
<keyword evidence="4 15" id="KW-0227">DNA damage</keyword>
<evidence type="ECO:0000256" key="13">
    <source>
        <dbReference type="ARBA" id="ARBA00034808"/>
    </source>
</evidence>
<dbReference type="EC" id="5.6.2.4" evidence="13 15"/>
<keyword evidence="19" id="KW-1185">Reference proteome</keyword>
<dbReference type="GO" id="GO:0043138">
    <property type="term" value="F:3'-5' DNA helicase activity"/>
    <property type="evidence" value="ECO:0007669"/>
    <property type="project" value="UniProtKB-EC"/>
</dbReference>
<dbReference type="EMBL" id="NHMP01000010">
    <property type="protein sequence ID" value="OXE44571.1"/>
    <property type="molecule type" value="Genomic_DNA"/>
</dbReference>
<evidence type="ECO:0000256" key="6">
    <source>
        <dbReference type="ARBA" id="ARBA00022806"/>
    </source>
</evidence>
<dbReference type="GO" id="GO:0006310">
    <property type="term" value="P:DNA recombination"/>
    <property type="evidence" value="ECO:0007669"/>
    <property type="project" value="UniProtKB-UniRule"/>
</dbReference>
<dbReference type="GO" id="GO:0006281">
    <property type="term" value="P:DNA repair"/>
    <property type="evidence" value="ECO:0007669"/>
    <property type="project" value="UniProtKB-UniRule"/>
</dbReference>
<dbReference type="Gene3D" id="3.40.50.300">
    <property type="entry name" value="P-loop containing nucleotide triphosphate hydrolases"/>
    <property type="match status" value="2"/>
</dbReference>
<comment type="similarity">
    <text evidence="1 15">Belongs to the helicase family. RecG subfamily.</text>
</comment>
<evidence type="ECO:0000256" key="10">
    <source>
        <dbReference type="ARBA" id="ARBA00023204"/>
    </source>
</evidence>
<dbReference type="NCBIfam" id="NF008168">
    <property type="entry name" value="PRK10917.2-2"/>
    <property type="match status" value="1"/>
</dbReference>